<evidence type="ECO:0000259" key="1">
    <source>
        <dbReference type="PROSITE" id="PS50943"/>
    </source>
</evidence>
<sequence length="133" mass="14887">MEQEFSVLENKAVGRNMYINRKIRDKKAQEVADYLGISESAYTKYERGESKITVDIIQRVAEFHKVDPVSLLSSQGITFIDSGNNSPNSSGANGGYYNNVQSMTDEQTKMMLTLIQSVTSLNEKLIAVLDKLK</sequence>
<organism evidence="2 3">
    <name type="scientific">Pseudobacter ginsenosidimutans</name>
    <dbReference type="NCBI Taxonomy" id="661488"/>
    <lineage>
        <taxon>Bacteria</taxon>
        <taxon>Pseudomonadati</taxon>
        <taxon>Bacteroidota</taxon>
        <taxon>Chitinophagia</taxon>
        <taxon>Chitinophagales</taxon>
        <taxon>Chitinophagaceae</taxon>
        <taxon>Pseudobacter</taxon>
    </lineage>
</organism>
<protein>
    <submittedName>
        <fullName evidence="2">Helix-turn-helix protein</fullName>
    </submittedName>
</protein>
<dbReference type="Proteomes" id="UP000293874">
    <property type="component" value="Unassembled WGS sequence"/>
</dbReference>
<comment type="caution">
    <text evidence="2">The sequence shown here is derived from an EMBL/GenBank/DDBJ whole genome shotgun (WGS) entry which is preliminary data.</text>
</comment>
<evidence type="ECO:0000313" key="2">
    <source>
        <dbReference type="EMBL" id="RZS75276.1"/>
    </source>
</evidence>
<dbReference type="Gene3D" id="1.10.260.40">
    <property type="entry name" value="lambda repressor-like DNA-binding domains"/>
    <property type="match status" value="1"/>
</dbReference>
<reference evidence="2 3" key="1">
    <citation type="submission" date="2019-02" db="EMBL/GenBank/DDBJ databases">
        <title>Genomic Encyclopedia of Type Strains, Phase IV (KMG-IV): sequencing the most valuable type-strain genomes for metagenomic binning, comparative biology and taxonomic classification.</title>
        <authorList>
            <person name="Goeker M."/>
        </authorList>
    </citation>
    <scope>NUCLEOTIDE SEQUENCE [LARGE SCALE GENOMIC DNA]</scope>
    <source>
        <strain evidence="2 3">DSM 18116</strain>
    </source>
</reference>
<proteinExistence type="predicted"/>
<dbReference type="SMART" id="SM00530">
    <property type="entry name" value="HTH_XRE"/>
    <property type="match status" value="1"/>
</dbReference>
<dbReference type="PROSITE" id="PS50943">
    <property type="entry name" value="HTH_CROC1"/>
    <property type="match status" value="1"/>
</dbReference>
<dbReference type="SUPFAM" id="SSF47413">
    <property type="entry name" value="lambda repressor-like DNA-binding domains"/>
    <property type="match status" value="1"/>
</dbReference>
<gene>
    <name evidence="2" type="ORF">EV199_1139</name>
</gene>
<feature type="domain" description="HTH cro/C1-type" evidence="1">
    <location>
        <begin position="21"/>
        <end position="71"/>
    </location>
</feature>
<dbReference type="InterPro" id="IPR010982">
    <property type="entry name" value="Lambda_DNA-bd_dom_sf"/>
</dbReference>
<dbReference type="Pfam" id="PF01381">
    <property type="entry name" value="HTH_3"/>
    <property type="match status" value="1"/>
</dbReference>
<evidence type="ECO:0000313" key="3">
    <source>
        <dbReference type="Proteomes" id="UP000293874"/>
    </source>
</evidence>
<accession>A0A4V2F1X3</accession>
<name>A0A4V2F1X3_9BACT</name>
<dbReference type="EMBL" id="SGXA01000001">
    <property type="protein sequence ID" value="RZS75276.1"/>
    <property type="molecule type" value="Genomic_DNA"/>
</dbReference>
<keyword evidence="3" id="KW-1185">Reference proteome</keyword>
<dbReference type="RefSeq" id="WP_127127565.1">
    <property type="nucleotide sequence ID" value="NZ_CP042431.1"/>
</dbReference>
<dbReference type="CDD" id="cd00093">
    <property type="entry name" value="HTH_XRE"/>
    <property type="match status" value="1"/>
</dbReference>
<dbReference type="OrthoDB" id="1122522at2"/>
<dbReference type="AlphaFoldDB" id="A0A4V2F1X3"/>
<dbReference type="GO" id="GO:0003677">
    <property type="term" value="F:DNA binding"/>
    <property type="evidence" value="ECO:0007669"/>
    <property type="project" value="InterPro"/>
</dbReference>
<dbReference type="InterPro" id="IPR001387">
    <property type="entry name" value="Cro/C1-type_HTH"/>
</dbReference>